<dbReference type="EMBL" id="CH476606">
    <property type="protein sequence ID" value="EAU31126.1"/>
    <property type="molecule type" value="Genomic_DNA"/>
</dbReference>
<dbReference type="RefSeq" id="XP_001217580.1">
    <property type="nucleotide sequence ID" value="XM_001217579.1"/>
</dbReference>
<dbReference type="VEuPathDB" id="FungiDB:ATEG_08994"/>
<name>Q0CBE0_ASPTN</name>
<reference evidence="2" key="1">
    <citation type="submission" date="2005-09" db="EMBL/GenBank/DDBJ databases">
        <title>Annotation of the Aspergillus terreus NIH2624 genome.</title>
        <authorList>
            <person name="Birren B.W."/>
            <person name="Lander E.S."/>
            <person name="Galagan J.E."/>
            <person name="Nusbaum C."/>
            <person name="Devon K."/>
            <person name="Henn M."/>
            <person name="Ma L.-J."/>
            <person name="Jaffe D.B."/>
            <person name="Butler J."/>
            <person name="Alvarez P."/>
            <person name="Gnerre S."/>
            <person name="Grabherr M."/>
            <person name="Kleber M."/>
            <person name="Mauceli E.W."/>
            <person name="Brockman W."/>
            <person name="Rounsley S."/>
            <person name="Young S.K."/>
            <person name="LaButti K."/>
            <person name="Pushparaj V."/>
            <person name="DeCaprio D."/>
            <person name="Crawford M."/>
            <person name="Koehrsen M."/>
            <person name="Engels R."/>
            <person name="Montgomery P."/>
            <person name="Pearson M."/>
            <person name="Howarth C."/>
            <person name="Larson L."/>
            <person name="Luoma S."/>
            <person name="White J."/>
            <person name="Alvarado L."/>
            <person name="Kodira C.D."/>
            <person name="Zeng Q."/>
            <person name="Oleary S."/>
            <person name="Yandava C."/>
            <person name="Denning D.W."/>
            <person name="Nierman W.C."/>
            <person name="Milne T."/>
            <person name="Madden K."/>
        </authorList>
    </citation>
    <scope>NUCLEOTIDE SEQUENCE [LARGE SCALE GENOMIC DNA]</scope>
    <source>
        <strain evidence="2">NIH 2624 / FGSC A1156</strain>
    </source>
</reference>
<sequence length="106" mass="12474">MVLTVVLSQKARFMINDSDWCGVPVYGVIHLPACWFPSTNADQQGPDVPPFMIDKMKWEWRNVERQKFFNKKSVKKTGKPAKKDGKGIREMVLLNLLMYFMRFDFR</sequence>
<organism evidence="1 2">
    <name type="scientific">Aspergillus terreus (strain NIH 2624 / FGSC A1156)</name>
    <dbReference type="NCBI Taxonomy" id="341663"/>
    <lineage>
        <taxon>Eukaryota</taxon>
        <taxon>Fungi</taxon>
        <taxon>Dikarya</taxon>
        <taxon>Ascomycota</taxon>
        <taxon>Pezizomycotina</taxon>
        <taxon>Eurotiomycetes</taxon>
        <taxon>Eurotiomycetidae</taxon>
        <taxon>Eurotiales</taxon>
        <taxon>Aspergillaceae</taxon>
        <taxon>Aspergillus</taxon>
        <taxon>Aspergillus subgen. Circumdati</taxon>
    </lineage>
</organism>
<gene>
    <name evidence="1" type="ORF">ATEG_08994</name>
</gene>
<evidence type="ECO:0000313" key="2">
    <source>
        <dbReference type="Proteomes" id="UP000007963"/>
    </source>
</evidence>
<dbReference type="Proteomes" id="UP000007963">
    <property type="component" value="Unassembled WGS sequence"/>
</dbReference>
<dbReference type="AlphaFoldDB" id="Q0CBE0"/>
<protein>
    <submittedName>
        <fullName evidence="1">Uncharacterized protein</fullName>
    </submittedName>
</protein>
<dbReference type="HOGENOM" id="CLU_2222705_0_0_1"/>
<dbReference type="GeneID" id="4323384"/>
<accession>Q0CBE0</accession>
<proteinExistence type="predicted"/>
<evidence type="ECO:0000313" key="1">
    <source>
        <dbReference type="EMBL" id="EAU31126.1"/>
    </source>
</evidence>